<feature type="region of interest" description="Disordered" evidence="1">
    <location>
        <begin position="244"/>
        <end position="331"/>
    </location>
</feature>
<dbReference type="AlphaFoldDB" id="A0A9Y3VJH9"/>
<organism evidence="2 3">
    <name type="scientific">Pundamilia nyererei</name>
    <dbReference type="NCBI Taxonomy" id="303518"/>
    <lineage>
        <taxon>Eukaryota</taxon>
        <taxon>Metazoa</taxon>
        <taxon>Chordata</taxon>
        <taxon>Craniata</taxon>
        <taxon>Vertebrata</taxon>
        <taxon>Euteleostomi</taxon>
        <taxon>Actinopterygii</taxon>
        <taxon>Neopterygii</taxon>
        <taxon>Teleostei</taxon>
        <taxon>Neoteleostei</taxon>
        <taxon>Acanthomorphata</taxon>
        <taxon>Ovalentaria</taxon>
        <taxon>Cichlomorphae</taxon>
        <taxon>Cichliformes</taxon>
        <taxon>Cichlidae</taxon>
        <taxon>African cichlids</taxon>
        <taxon>Pseudocrenilabrinae</taxon>
        <taxon>Haplochromini</taxon>
        <taxon>Pundamilia</taxon>
    </lineage>
</organism>
<dbReference type="GeneID" id="102205554"/>
<protein>
    <submittedName>
        <fullName evidence="3">Uncharacterized protein LOC102205554 isoform X1</fullName>
    </submittedName>
</protein>
<accession>A0A9Y3VJH9</accession>
<evidence type="ECO:0000256" key="1">
    <source>
        <dbReference type="SAM" id="MobiDB-lite"/>
    </source>
</evidence>
<name>A0A9Y3VJH9_9CICH</name>
<dbReference type="RefSeq" id="XP_005740228.1">
    <property type="nucleotide sequence ID" value="XM_005740171.2"/>
</dbReference>
<evidence type="ECO:0000313" key="2">
    <source>
        <dbReference type="Proteomes" id="UP000695023"/>
    </source>
</evidence>
<feature type="compositionally biased region" description="Basic residues" evidence="1">
    <location>
        <begin position="244"/>
        <end position="264"/>
    </location>
</feature>
<dbReference type="Proteomes" id="UP000695023">
    <property type="component" value="Unplaced"/>
</dbReference>
<evidence type="ECO:0000313" key="3">
    <source>
        <dbReference type="RefSeq" id="XP_005740228.1"/>
    </source>
</evidence>
<sequence>MNFNADDLGSFTHLLFFKVEYYSRSIRYCVKWKGSMCPQRSNRQPRASKKNTKTSPAPEEEVIQRQLRGRRRRGKGSTGDSLCIAGEGTGCDILDIITTQEEKHVGEEDGGKAVEIAHKELDDLDEDRVSVCSSTASGPSFYHSTYRKARPSQNLCLACQKLYQKAKKIKTSIINKLLDNDPMSPTCDQWVLIKKRTSQRWPDARGKLLSHIKKIKKACEKQSEQRVEESAACSRPHTFLHRNLRRCVKAKKERKKNNNRRKRQRDGSQGTRVAKQQRLHTNTPIKMTCVEPNSRRKSSSQGNRGVTAEAIPSSVTQEATTPSKRTPKQTGRFRNLLAELRSKSSMIVRETH</sequence>
<reference evidence="3" key="1">
    <citation type="submission" date="2025-08" db="UniProtKB">
        <authorList>
            <consortium name="RefSeq"/>
        </authorList>
    </citation>
    <scope>IDENTIFICATION</scope>
</reference>
<proteinExistence type="predicted"/>
<feature type="compositionally biased region" description="Polar residues" evidence="1">
    <location>
        <begin position="313"/>
        <end position="324"/>
    </location>
</feature>
<feature type="region of interest" description="Disordered" evidence="1">
    <location>
        <begin position="36"/>
        <end position="79"/>
    </location>
</feature>
<gene>
    <name evidence="3" type="primary">LOC102205554</name>
</gene>
<keyword evidence="2" id="KW-1185">Reference proteome</keyword>